<keyword evidence="6" id="KW-1185">Reference proteome</keyword>
<gene>
    <name evidence="5" type="ORF">P3W24_07415</name>
</gene>
<dbReference type="PANTHER" id="PTHR44154:SF1">
    <property type="entry name" value="QUINONE OXIDOREDUCTASE"/>
    <property type="match status" value="1"/>
</dbReference>
<dbReference type="InterPro" id="IPR011032">
    <property type="entry name" value="GroES-like_sf"/>
</dbReference>
<feature type="region of interest" description="Disordered" evidence="3">
    <location>
        <begin position="1"/>
        <end position="29"/>
    </location>
</feature>
<keyword evidence="2" id="KW-0479">Metal-binding</keyword>
<proteinExistence type="inferred from homology"/>
<comment type="similarity">
    <text evidence="2">Belongs to the zinc-containing alcohol dehydrogenase family. Quinone oxidoreductase subfamily.</text>
</comment>
<sequence length="337" mass="36546">MKAVVHVPSHPADDPRSLADATWPDPTPGPRDLLVRVDAISVNPVDTKIRQRKAAGETRSVLGWDAAGTVLAVGAEVSRFKPGDSVWYAGELERPGANAERQVVDERLVGRKPSTLGMAEAAAMPLTAITAWELMFQRMGIPFGTQGRPGTLLVVGAAGGVGSIAVQLARKLTGLTVIGTASRESTRQWVTDMGAHHVVDHSRPLDAEVRTVAPDGVDYVLSLTRTEQHFAALVDVLKPQGKLGLIDDPDDSIDIRLLKRKSLSLHWEFMYTRSMFRTEDMGEQGRILDEVANLVDAGVVRTTLREHLGTIDAAHLWRAHQALESGRTIGKVVLEGF</sequence>
<dbReference type="Gene3D" id="3.90.180.10">
    <property type="entry name" value="Medium-chain alcohol dehydrogenases, catalytic domain"/>
    <property type="match status" value="1"/>
</dbReference>
<name>A0ABT6B9P1_9GAMM</name>
<dbReference type="SUPFAM" id="SSF50129">
    <property type="entry name" value="GroES-like"/>
    <property type="match status" value="1"/>
</dbReference>
<comment type="caution">
    <text evidence="5">The sequence shown here is derived from an EMBL/GenBank/DDBJ whole genome shotgun (WGS) entry which is preliminary data.</text>
</comment>
<organism evidence="5 6">
    <name type="scientific">Luteibacter sahnii</name>
    <dbReference type="NCBI Taxonomy" id="3021977"/>
    <lineage>
        <taxon>Bacteria</taxon>
        <taxon>Pseudomonadati</taxon>
        <taxon>Pseudomonadota</taxon>
        <taxon>Gammaproteobacteria</taxon>
        <taxon>Lysobacterales</taxon>
        <taxon>Rhodanobacteraceae</taxon>
        <taxon>Luteibacter</taxon>
    </lineage>
</organism>
<protein>
    <recommendedName>
        <fullName evidence="2">Zinc-type alcohol dehydrogenase-like protein</fullName>
    </recommendedName>
</protein>
<dbReference type="EMBL" id="JARJJS010000002">
    <property type="protein sequence ID" value="MDF4024786.1"/>
    <property type="molecule type" value="Genomic_DNA"/>
</dbReference>
<dbReference type="InterPro" id="IPR036291">
    <property type="entry name" value="NAD(P)-bd_dom_sf"/>
</dbReference>
<evidence type="ECO:0000256" key="2">
    <source>
        <dbReference type="RuleBase" id="RU364000"/>
    </source>
</evidence>
<evidence type="ECO:0000313" key="6">
    <source>
        <dbReference type="Proteomes" id="UP001528850"/>
    </source>
</evidence>
<dbReference type="SUPFAM" id="SSF51735">
    <property type="entry name" value="NAD(P)-binding Rossmann-fold domains"/>
    <property type="match status" value="1"/>
</dbReference>
<dbReference type="InterPro" id="IPR051603">
    <property type="entry name" value="Zinc-ADH_QOR/CCCR"/>
</dbReference>
<dbReference type="PANTHER" id="PTHR44154">
    <property type="entry name" value="QUINONE OXIDOREDUCTASE"/>
    <property type="match status" value="1"/>
</dbReference>
<evidence type="ECO:0000256" key="3">
    <source>
        <dbReference type="SAM" id="MobiDB-lite"/>
    </source>
</evidence>
<dbReference type="CDD" id="cd08252">
    <property type="entry name" value="AL_MDR"/>
    <property type="match status" value="1"/>
</dbReference>
<dbReference type="InterPro" id="IPR014182">
    <property type="entry name" value="ADH_Zn_typ-1"/>
</dbReference>
<keyword evidence="2" id="KW-0560">Oxidoreductase</keyword>
<reference evidence="5 6" key="1">
    <citation type="journal article" date="2024" name="Curr. Microbiol.">
        <title>Luteibacter sahnii sp. nov., A Novel Yellow-Colored Xanthomonadin Pigment Producing Probiotic Bacterium from Healthy Rice Seed Microbiome.</title>
        <authorList>
            <person name="Jaiswal G."/>
            <person name="Rana R."/>
            <person name="Nayak P.K."/>
            <person name="Chouhan R."/>
            <person name="Gandhi S.G."/>
            <person name="Patel H.K."/>
            <person name="Patil P.B."/>
        </authorList>
    </citation>
    <scope>NUCLEOTIDE SEQUENCE [LARGE SCALE GENOMIC DNA]</scope>
    <source>
        <strain evidence="5 6">PPL201</strain>
    </source>
</reference>
<dbReference type="Pfam" id="PF08240">
    <property type="entry name" value="ADH_N"/>
    <property type="match status" value="1"/>
</dbReference>
<evidence type="ECO:0000259" key="4">
    <source>
        <dbReference type="SMART" id="SM00829"/>
    </source>
</evidence>
<dbReference type="Proteomes" id="UP001528850">
    <property type="component" value="Unassembled WGS sequence"/>
</dbReference>
<dbReference type="InterPro" id="IPR020843">
    <property type="entry name" value="ER"/>
</dbReference>
<evidence type="ECO:0000313" key="5">
    <source>
        <dbReference type="EMBL" id="MDF4024786.1"/>
    </source>
</evidence>
<accession>A0ABT6B9P1</accession>
<evidence type="ECO:0000256" key="1">
    <source>
        <dbReference type="ARBA" id="ARBA00022857"/>
    </source>
</evidence>
<feature type="domain" description="Enoyl reductase (ER)" evidence="4">
    <location>
        <begin position="16"/>
        <end position="334"/>
    </location>
</feature>
<keyword evidence="1" id="KW-0521">NADP</keyword>
<dbReference type="Pfam" id="PF13602">
    <property type="entry name" value="ADH_zinc_N_2"/>
    <property type="match status" value="1"/>
</dbReference>
<dbReference type="Gene3D" id="3.40.50.720">
    <property type="entry name" value="NAD(P)-binding Rossmann-like Domain"/>
    <property type="match status" value="1"/>
</dbReference>
<keyword evidence="2" id="KW-0862">Zinc</keyword>
<dbReference type="NCBIfam" id="TIGR02817">
    <property type="entry name" value="adh_fam_1"/>
    <property type="match status" value="1"/>
</dbReference>
<dbReference type="SMART" id="SM00829">
    <property type="entry name" value="PKS_ER"/>
    <property type="match status" value="1"/>
</dbReference>
<dbReference type="InterPro" id="IPR013154">
    <property type="entry name" value="ADH-like_N"/>
</dbReference>